<reference evidence="2" key="1">
    <citation type="submission" date="2020-10" db="EMBL/GenBank/DDBJ databases">
        <authorList>
            <person name="Gilroy R."/>
        </authorList>
    </citation>
    <scope>NUCLEOTIDE SEQUENCE</scope>
    <source>
        <strain evidence="2">6919</strain>
    </source>
</reference>
<sequence length="217" mass="25123">MRAKQIIIPFIDKLDSLDIAAVSDLLETEVAKHAISHVNWKEKFPYHPLTAFSAAHSNNYIYVDFFTRCNYLRAVNYKNNSPVSQDSCVEFFLQLPDSEEYWNFEFNCIGAVNASHRKERNNPHRLNDDEINQIKRYASCGSNPFNEMEGLFSWSLTIGIPFKLLGLEKPEFPLEIRGNFYKCASATSMPHYLSWSPIVTDTPDFHRPEFFGKIILE</sequence>
<organism evidence="2 3">
    <name type="scientific">Candidatus Limisoma faecipullorum</name>
    <dbReference type="NCBI Taxonomy" id="2840854"/>
    <lineage>
        <taxon>Bacteria</taxon>
        <taxon>Pseudomonadati</taxon>
        <taxon>Bacteroidota</taxon>
        <taxon>Bacteroidia</taxon>
        <taxon>Bacteroidales</taxon>
        <taxon>Candidatus Limisoma</taxon>
    </lineage>
</organism>
<feature type="domain" description="Carbohydrate-binding" evidence="1">
    <location>
        <begin position="26"/>
        <end position="215"/>
    </location>
</feature>
<protein>
    <recommendedName>
        <fullName evidence="1">Carbohydrate-binding domain-containing protein</fullName>
    </recommendedName>
</protein>
<dbReference type="Gene3D" id="2.60.40.1190">
    <property type="match status" value="1"/>
</dbReference>
<evidence type="ECO:0000313" key="3">
    <source>
        <dbReference type="Proteomes" id="UP000823598"/>
    </source>
</evidence>
<reference evidence="2" key="2">
    <citation type="journal article" date="2021" name="PeerJ">
        <title>Extensive microbial diversity within the chicken gut microbiome revealed by metagenomics and culture.</title>
        <authorList>
            <person name="Gilroy R."/>
            <person name="Ravi A."/>
            <person name="Getino M."/>
            <person name="Pursley I."/>
            <person name="Horton D.L."/>
            <person name="Alikhan N.F."/>
            <person name="Baker D."/>
            <person name="Gharbi K."/>
            <person name="Hall N."/>
            <person name="Watson M."/>
            <person name="Adriaenssens E.M."/>
            <person name="Foster-Nyarko E."/>
            <person name="Jarju S."/>
            <person name="Secka A."/>
            <person name="Antonio M."/>
            <person name="Oren A."/>
            <person name="Chaudhuri R.R."/>
            <person name="La Ragione R."/>
            <person name="Hildebrand F."/>
            <person name="Pallen M.J."/>
        </authorList>
    </citation>
    <scope>NUCLEOTIDE SEQUENCE</scope>
    <source>
        <strain evidence="2">6919</strain>
    </source>
</reference>
<proteinExistence type="predicted"/>
<dbReference type="EMBL" id="JADIMC010000058">
    <property type="protein sequence ID" value="MBO8476343.1"/>
    <property type="molecule type" value="Genomic_DNA"/>
</dbReference>
<dbReference type="AlphaFoldDB" id="A0A9D9NKD6"/>
<dbReference type="GO" id="GO:0004553">
    <property type="term" value="F:hydrolase activity, hydrolyzing O-glycosyl compounds"/>
    <property type="evidence" value="ECO:0007669"/>
    <property type="project" value="InterPro"/>
</dbReference>
<dbReference type="InterPro" id="IPR010502">
    <property type="entry name" value="Carb-bd_dom_fam9"/>
</dbReference>
<gene>
    <name evidence="2" type="ORF">IAB88_05055</name>
</gene>
<dbReference type="Pfam" id="PF16011">
    <property type="entry name" value="CBM9_2"/>
    <property type="match status" value="1"/>
</dbReference>
<dbReference type="GO" id="GO:0030246">
    <property type="term" value="F:carbohydrate binding"/>
    <property type="evidence" value="ECO:0007669"/>
    <property type="project" value="InterPro"/>
</dbReference>
<name>A0A9D9NKD6_9BACT</name>
<dbReference type="GO" id="GO:0016052">
    <property type="term" value="P:carbohydrate catabolic process"/>
    <property type="evidence" value="ECO:0007669"/>
    <property type="project" value="InterPro"/>
</dbReference>
<dbReference type="Proteomes" id="UP000823598">
    <property type="component" value="Unassembled WGS sequence"/>
</dbReference>
<evidence type="ECO:0000313" key="2">
    <source>
        <dbReference type="EMBL" id="MBO8476343.1"/>
    </source>
</evidence>
<accession>A0A9D9NKD6</accession>
<dbReference type="CDD" id="cd09620">
    <property type="entry name" value="CBM9_like_3"/>
    <property type="match status" value="1"/>
</dbReference>
<dbReference type="SUPFAM" id="SSF49344">
    <property type="entry name" value="CBD9-like"/>
    <property type="match status" value="1"/>
</dbReference>
<comment type="caution">
    <text evidence="2">The sequence shown here is derived from an EMBL/GenBank/DDBJ whole genome shotgun (WGS) entry which is preliminary data.</text>
</comment>
<evidence type="ECO:0000259" key="1">
    <source>
        <dbReference type="Pfam" id="PF16011"/>
    </source>
</evidence>